<keyword evidence="1" id="KW-0547">Nucleotide-binding</keyword>
<proteinExistence type="predicted"/>
<dbReference type="GO" id="GO:0035556">
    <property type="term" value="P:intracellular signal transduction"/>
    <property type="evidence" value="ECO:0007669"/>
    <property type="project" value="TreeGrafter"/>
</dbReference>
<keyword evidence="2" id="KW-0067">ATP-binding</keyword>
<dbReference type="InterPro" id="IPR011009">
    <property type="entry name" value="Kinase-like_dom_sf"/>
</dbReference>
<dbReference type="Proteomes" id="UP000193467">
    <property type="component" value="Unassembled WGS sequence"/>
</dbReference>
<evidence type="ECO:0000256" key="2">
    <source>
        <dbReference type="ARBA" id="ARBA00022840"/>
    </source>
</evidence>
<feature type="non-terminal residue" evidence="4">
    <location>
        <position position="266"/>
    </location>
</feature>
<dbReference type="GO" id="GO:0005737">
    <property type="term" value="C:cytoplasm"/>
    <property type="evidence" value="ECO:0007669"/>
    <property type="project" value="TreeGrafter"/>
</dbReference>
<evidence type="ECO:0000256" key="1">
    <source>
        <dbReference type="ARBA" id="ARBA00022741"/>
    </source>
</evidence>
<organism evidence="4 5">
    <name type="scientific">Leucosporidium creatinivorum</name>
    <dbReference type="NCBI Taxonomy" id="106004"/>
    <lineage>
        <taxon>Eukaryota</taxon>
        <taxon>Fungi</taxon>
        <taxon>Dikarya</taxon>
        <taxon>Basidiomycota</taxon>
        <taxon>Pucciniomycotina</taxon>
        <taxon>Microbotryomycetes</taxon>
        <taxon>Leucosporidiales</taxon>
        <taxon>Leucosporidium</taxon>
    </lineage>
</organism>
<evidence type="ECO:0000313" key="5">
    <source>
        <dbReference type="Proteomes" id="UP000193467"/>
    </source>
</evidence>
<dbReference type="GO" id="GO:0004674">
    <property type="term" value="F:protein serine/threonine kinase activity"/>
    <property type="evidence" value="ECO:0007669"/>
    <property type="project" value="TreeGrafter"/>
</dbReference>
<name>A0A1Y2EXR8_9BASI</name>
<reference evidence="4 5" key="1">
    <citation type="submission" date="2016-07" db="EMBL/GenBank/DDBJ databases">
        <title>Pervasive Adenine N6-methylation of Active Genes in Fungi.</title>
        <authorList>
            <consortium name="DOE Joint Genome Institute"/>
            <person name="Mondo S.J."/>
            <person name="Dannebaum R.O."/>
            <person name="Kuo R.C."/>
            <person name="Labutti K."/>
            <person name="Haridas S."/>
            <person name="Kuo A."/>
            <person name="Salamov A."/>
            <person name="Ahrendt S.R."/>
            <person name="Lipzen A."/>
            <person name="Sullivan W."/>
            <person name="Andreopoulos W.B."/>
            <person name="Clum A."/>
            <person name="Lindquist E."/>
            <person name="Daum C."/>
            <person name="Ramamoorthy G.K."/>
            <person name="Gryganskyi A."/>
            <person name="Culley D."/>
            <person name="Magnuson J.K."/>
            <person name="James T.Y."/>
            <person name="O'Malley M.A."/>
            <person name="Stajich J.E."/>
            <person name="Spatafora J.W."/>
            <person name="Visel A."/>
            <person name="Grigoriev I.V."/>
        </authorList>
    </citation>
    <scope>NUCLEOTIDE SEQUENCE [LARGE SCALE GENOMIC DNA]</scope>
    <source>
        <strain evidence="4 5">62-1032</strain>
    </source>
</reference>
<dbReference type="InterPro" id="IPR000719">
    <property type="entry name" value="Prot_kinase_dom"/>
</dbReference>
<feature type="domain" description="Protein kinase" evidence="3">
    <location>
        <begin position="11"/>
        <end position="266"/>
    </location>
</feature>
<dbReference type="InParanoid" id="A0A1Y2EXR8"/>
<dbReference type="OrthoDB" id="68483at2759"/>
<feature type="non-terminal residue" evidence="4">
    <location>
        <position position="1"/>
    </location>
</feature>
<gene>
    <name evidence="4" type="ORF">BCR35DRAFT_255985</name>
</gene>
<keyword evidence="4" id="KW-0808">Transferase</keyword>
<sequence length="266" mass="30142">SLSDALLAERYQFISEIGFGNWAGSVWRCKSKQGASQGGPVCSIKLVHRSKNPTSSARVRSLWQEFKCIRGLRDVPHPNIIAFHTFIITPSYALITMAHHPRCIPVALPEEKAAVYFRQLVSAVDYLHAHGYSHNDIKPANILLSEEDAPILIDFGFAQHYALSATDRFLSSLSWGTPEYLDPLRARGSLHDERLSDIWALGVTMYEVVVGRTPFEKNDAEEFLTRDALEVYYHRTTTGEFCGDFSISKEFEALIHWMVEPNVDRR</sequence>
<dbReference type="PROSITE" id="PS50011">
    <property type="entry name" value="PROTEIN_KINASE_DOM"/>
    <property type="match status" value="1"/>
</dbReference>
<dbReference type="Pfam" id="PF00069">
    <property type="entry name" value="Pkinase"/>
    <property type="match status" value="1"/>
</dbReference>
<evidence type="ECO:0000313" key="4">
    <source>
        <dbReference type="EMBL" id="ORY76287.1"/>
    </source>
</evidence>
<dbReference type="Gene3D" id="1.10.510.10">
    <property type="entry name" value="Transferase(Phosphotransferase) domain 1"/>
    <property type="match status" value="1"/>
</dbReference>
<comment type="caution">
    <text evidence="4">The sequence shown here is derived from an EMBL/GenBank/DDBJ whole genome shotgun (WGS) entry which is preliminary data.</text>
</comment>
<dbReference type="PANTHER" id="PTHR24346">
    <property type="entry name" value="MAP/MICROTUBULE AFFINITY-REGULATING KINASE"/>
    <property type="match status" value="1"/>
</dbReference>
<dbReference type="SMART" id="SM00220">
    <property type="entry name" value="S_TKc"/>
    <property type="match status" value="1"/>
</dbReference>
<keyword evidence="5" id="KW-1185">Reference proteome</keyword>
<dbReference type="CDD" id="cd14014">
    <property type="entry name" value="STKc_PknB_like"/>
    <property type="match status" value="1"/>
</dbReference>
<protein>
    <submittedName>
        <fullName evidence="4">Kinase-like protein</fullName>
    </submittedName>
</protein>
<dbReference type="PANTHER" id="PTHR24346:SF30">
    <property type="entry name" value="MATERNAL EMBRYONIC LEUCINE ZIPPER KINASE"/>
    <property type="match status" value="1"/>
</dbReference>
<dbReference type="GO" id="GO:0005524">
    <property type="term" value="F:ATP binding"/>
    <property type="evidence" value="ECO:0007669"/>
    <property type="project" value="UniProtKB-KW"/>
</dbReference>
<dbReference type="AlphaFoldDB" id="A0A1Y2EXR8"/>
<dbReference type="InterPro" id="IPR008271">
    <property type="entry name" value="Ser/Thr_kinase_AS"/>
</dbReference>
<evidence type="ECO:0000259" key="3">
    <source>
        <dbReference type="PROSITE" id="PS50011"/>
    </source>
</evidence>
<dbReference type="SUPFAM" id="SSF56112">
    <property type="entry name" value="Protein kinase-like (PK-like)"/>
    <property type="match status" value="1"/>
</dbReference>
<keyword evidence="4" id="KW-0418">Kinase</keyword>
<dbReference type="PROSITE" id="PS00108">
    <property type="entry name" value="PROTEIN_KINASE_ST"/>
    <property type="match status" value="1"/>
</dbReference>
<dbReference type="STRING" id="106004.A0A1Y2EXR8"/>
<dbReference type="Gene3D" id="3.30.200.20">
    <property type="entry name" value="Phosphorylase Kinase, domain 1"/>
    <property type="match status" value="1"/>
</dbReference>
<dbReference type="EMBL" id="MCGR01000035">
    <property type="protein sequence ID" value="ORY76287.1"/>
    <property type="molecule type" value="Genomic_DNA"/>
</dbReference>
<accession>A0A1Y2EXR8</accession>